<sequence>MRNLHLTLSLAVSLLVAGCVNNNIEPTLKTSSASVSSKGLFECINRNGNGYIDRSEHVYLRPCGITEDLACGNVPDSFDESSNTDTVQFGSRFLQLADADGDGRISSLELRAHCNNMTVKK</sequence>
<evidence type="ECO:0000313" key="2">
    <source>
        <dbReference type="EMBL" id="QWV12761.1"/>
    </source>
</evidence>
<accession>A0ABX8IJ98</accession>
<name>A0ABX8IJ98_9GAMM</name>
<dbReference type="GeneID" id="78561592"/>
<protein>
    <recommendedName>
        <fullName evidence="1">EF-hand domain-containing protein</fullName>
    </recommendedName>
</protein>
<proteinExistence type="predicted"/>
<dbReference type="SUPFAM" id="SSF47473">
    <property type="entry name" value="EF-hand"/>
    <property type="match status" value="1"/>
</dbReference>
<dbReference type="Pfam" id="PF13202">
    <property type="entry name" value="EF-hand_5"/>
    <property type="match status" value="1"/>
</dbReference>
<evidence type="ECO:0000259" key="1">
    <source>
        <dbReference type="PROSITE" id="PS50222"/>
    </source>
</evidence>
<dbReference type="EMBL" id="CP076686">
    <property type="protein sequence ID" value="QWV12761.1"/>
    <property type="molecule type" value="Genomic_DNA"/>
</dbReference>
<gene>
    <name evidence="2" type="ORF">KQ249_19175</name>
</gene>
<dbReference type="InterPro" id="IPR018247">
    <property type="entry name" value="EF_Hand_1_Ca_BS"/>
</dbReference>
<dbReference type="Gene3D" id="1.10.238.10">
    <property type="entry name" value="EF-hand"/>
    <property type="match status" value="1"/>
</dbReference>
<dbReference type="InterPro" id="IPR002048">
    <property type="entry name" value="EF_hand_dom"/>
</dbReference>
<dbReference type="PROSITE" id="PS50222">
    <property type="entry name" value="EF_HAND_2"/>
    <property type="match status" value="1"/>
</dbReference>
<dbReference type="RefSeq" id="WP_081449845.1">
    <property type="nucleotide sequence ID" value="NZ_CP076686.1"/>
</dbReference>
<dbReference type="Proteomes" id="UP000683442">
    <property type="component" value="Chromosome"/>
</dbReference>
<evidence type="ECO:0000313" key="3">
    <source>
        <dbReference type="Proteomes" id="UP000683442"/>
    </source>
</evidence>
<reference evidence="2 3" key="1">
    <citation type="submission" date="2021-06" db="EMBL/GenBank/DDBJ databases">
        <title>Microbial metabolic specificity influences pelagic lipid remineralization.</title>
        <authorList>
            <person name="Behrendt L."/>
            <person name="Hunter J.E."/>
            <person name="Alcolombri U."/>
            <person name="Smriga S."/>
            <person name="Mincer T."/>
            <person name="Lowenstein D.P."/>
            <person name="Peaudecerf F.J."/>
            <person name="Fernandez V.I."/>
            <person name="Fredricks H."/>
            <person name="Almblad H."/>
            <person name="Harrison J.J."/>
            <person name="Stocker R."/>
            <person name="Van Mooy B.A.S."/>
        </authorList>
    </citation>
    <scope>NUCLEOTIDE SEQUENCE [LARGE SCALE GENOMIC DNA]</scope>
    <source>
        <strain evidence="2 3">HP15-B</strain>
    </source>
</reference>
<dbReference type="InterPro" id="IPR011992">
    <property type="entry name" value="EF-hand-dom_pair"/>
</dbReference>
<keyword evidence="3" id="KW-1185">Reference proteome</keyword>
<organism evidence="2 3">
    <name type="scientific">Marinobacter adhaerens</name>
    <dbReference type="NCBI Taxonomy" id="1033846"/>
    <lineage>
        <taxon>Bacteria</taxon>
        <taxon>Pseudomonadati</taxon>
        <taxon>Pseudomonadota</taxon>
        <taxon>Gammaproteobacteria</taxon>
        <taxon>Pseudomonadales</taxon>
        <taxon>Marinobacteraceae</taxon>
        <taxon>Marinobacter</taxon>
    </lineage>
</organism>
<feature type="domain" description="EF-hand" evidence="1">
    <location>
        <begin position="85"/>
        <end position="120"/>
    </location>
</feature>
<dbReference type="PROSITE" id="PS51257">
    <property type="entry name" value="PROKAR_LIPOPROTEIN"/>
    <property type="match status" value="1"/>
</dbReference>
<dbReference type="PROSITE" id="PS00018">
    <property type="entry name" value="EF_HAND_1"/>
    <property type="match status" value="1"/>
</dbReference>